<sequence length="63" mass="7180">MEVPERVRLPALADRCELRSRYSDVSSPQQQAAPNLVTFPAASSHRYREPLQIQSRTVDVEAR</sequence>
<evidence type="ECO:0000313" key="1">
    <source>
        <dbReference type="EMBL" id="KAF3598409.1"/>
    </source>
</evidence>
<evidence type="ECO:0000313" key="2">
    <source>
        <dbReference type="Proteomes" id="UP000712600"/>
    </source>
</evidence>
<organism evidence="1 2">
    <name type="scientific">Brassica cretica</name>
    <name type="common">Mustard</name>
    <dbReference type="NCBI Taxonomy" id="69181"/>
    <lineage>
        <taxon>Eukaryota</taxon>
        <taxon>Viridiplantae</taxon>
        <taxon>Streptophyta</taxon>
        <taxon>Embryophyta</taxon>
        <taxon>Tracheophyta</taxon>
        <taxon>Spermatophyta</taxon>
        <taxon>Magnoliopsida</taxon>
        <taxon>eudicotyledons</taxon>
        <taxon>Gunneridae</taxon>
        <taxon>Pentapetalae</taxon>
        <taxon>rosids</taxon>
        <taxon>malvids</taxon>
        <taxon>Brassicales</taxon>
        <taxon>Brassicaceae</taxon>
        <taxon>Brassiceae</taxon>
        <taxon>Brassica</taxon>
    </lineage>
</organism>
<protein>
    <submittedName>
        <fullName evidence="1">Uncharacterized protein</fullName>
    </submittedName>
</protein>
<accession>A0A8S9SCF9</accession>
<gene>
    <name evidence="1" type="ORF">F2Q69_00037528</name>
</gene>
<name>A0A8S9SCF9_BRACR</name>
<reference evidence="1" key="1">
    <citation type="submission" date="2019-12" db="EMBL/GenBank/DDBJ databases">
        <title>Genome sequencing and annotation of Brassica cretica.</title>
        <authorList>
            <person name="Studholme D.J."/>
            <person name="Sarris P."/>
        </authorList>
    </citation>
    <scope>NUCLEOTIDE SEQUENCE</scope>
    <source>
        <strain evidence="1">PFS-109/04</strain>
        <tissue evidence="1">Leaf</tissue>
    </source>
</reference>
<proteinExistence type="predicted"/>
<dbReference type="Proteomes" id="UP000712600">
    <property type="component" value="Unassembled WGS sequence"/>
</dbReference>
<dbReference type="AlphaFoldDB" id="A0A8S9SCF9"/>
<comment type="caution">
    <text evidence="1">The sequence shown here is derived from an EMBL/GenBank/DDBJ whole genome shotgun (WGS) entry which is preliminary data.</text>
</comment>
<dbReference type="EMBL" id="QGKX02000004">
    <property type="protein sequence ID" value="KAF3598409.1"/>
    <property type="molecule type" value="Genomic_DNA"/>
</dbReference>